<comment type="caution">
    <text evidence="2">The sequence shown here is derived from an EMBL/GenBank/DDBJ whole genome shotgun (WGS) entry which is preliminary data.</text>
</comment>
<feature type="compositionally biased region" description="Basic and acidic residues" evidence="1">
    <location>
        <begin position="250"/>
        <end position="260"/>
    </location>
</feature>
<reference evidence="2 3" key="1">
    <citation type="submission" date="2016-02" db="EMBL/GenBank/DDBJ databases">
        <title>Genome analysis of coral dinoflagellate symbionts highlights evolutionary adaptations to a symbiotic lifestyle.</title>
        <authorList>
            <person name="Aranda M."/>
            <person name="Li Y."/>
            <person name="Liew Y.J."/>
            <person name="Baumgarten S."/>
            <person name="Simakov O."/>
            <person name="Wilson M."/>
            <person name="Piel J."/>
            <person name="Ashoor H."/>
            <person name="Bougouffa S."/>
            <person name="Bajic V.B."/>
            <person name="Ryu T."/>
            <person name="Ravasi T."/>
            <person name="Bayer T."/>
            <person name="Micklem G."/>
            <person name="Kim H."/>
            <person name="Bhak J."/>
            <person name="Lajeunesse T.C."/>
            <person name="Voolstra C.R."/>
        </authorList>
    </citation>
    <scope>NUCLEOTIDE SEQUENCE [LARGE SCALE GENOMIC DNA]</scope>
    <source>
        <strain evidence="2 3">CCMP2467</strain>
    </source>
</reference>
<gene>
    <name evidence="2" type="ORF">AK812_SmicGene37634</name>
</gene>
<proteinExistence type="predicted"/>
<accession>A0A1Q9CFZ6</accession>
<dbReference type="EMBL" id="LSRX01001251">
    <property type="protein sequence ID" value="OLP81777.1"/>
    <property type="molecule type" value="Genomic_DNA"/>
</dbReference>
<evidence type="ECO:0000313" key="3">
    <source>
        <dbReference type="Proteomes" id="UP000186817"/>
    </source>
</evidence>
<feature type="region of interest" description="Disordered" evidence="1">
    <location>
        <begin position="330"/>
        <end position="354"/>
    </location>
</feature>
<keyword evidence="3" id="KW-1185">Reference proteome</keyword>
<organism evidence="2 3">
    <name type="scientific">Symbiodinium microadriaticum</name>
    <name type="common">Dinoflagellate</name>
    <name type="synonym">Zooxanthella microadriatica</name>
    <dbReference type="NCBI Taxonomy" id="2951"/>
    <lineage>
        <taxon>Eukaryota</taxon>
        <taxon>Sar</taxon>
        <taxon>Alveolata</taxon>
        <taxon>Dinophyceae</taxon>
        <taxon>Suessiales</taxon>
        <taxon>Symbiodiniaceae</taxon>
        <taxon>Symbiodinium</taxon>
    </lineage>
</organism>
<dbReference type="Proteomes" id="UP000186817">
    <property type="component" value="Unassembled WGS sequence"/>
</dbReference>
<feature type="region of interest" description="Disordered" evidence="1">
    <location>
        <begin position="217"/>
        <end position="310"/>
    </location>
</feature>
<name>A0A1Q9CFZ6_SYMMI</name>
<dbReference type="AlphaFoldDB" id="A0A1Q9CFZ6"/>
<protein>
    <submittedName>
        <fullName evidence="2">Uncharacterized protein</fullName>
    </submittedName>
</protein>
<feature type="compositionally biased region" description="Basic and acidic residues" evidence="1">
    <location>
        <begin position="271"/>
        <end position="289"/>
    </location>
</feature>
<sequence>MGARLEKNQLAVNQQNAVLDQARQRETLLLAQVECLAGRLSGMENMLSEMGVRMNEHQSRREAHDIYIASAVSSRATGSQEGESGVVEGDSASQVRLLAMRVDRELAKLARGGDAHGADAGSLKEEVASLLTYVRNLQSVSSARETLEVLRRWKMARTRAAALGLLASLACLERKQDALRTRLSLLRSVPEIQFPTEAGVRMMVDTLEHELRQTAADEHTKQNKQDGGQGESYANKGKGTEKGKHKGTGKGKDTKGKQGEDNVPSGKQSNHSHDENYRTEASRAAKADTETPGLLGTESAAAAAKGKAKAKVKASAVATAFMVRRLHENASFQEESEAPSLESLSSSASTPSPK</sequence>
<evidence type="ECO:0000313" key="2">
    <source>
        <dbReference type="EMBL" id="OLP81777.1"/>
    </source>
</evidence>
<feature type="compositionally biased region" description="Low complexity" evidence="1">
    <location>
        <begin position="338"/>
        <end position="354"/>
    </location>
</feature>
<evidence type="ECO:0000256" key="1">
    <source>
        <dbReference type="SAM" id="MobiDB-lite"/>
    </source>
</evidence>